<dbReference type="AlphaFoldDB" id="A0A1L9TBS8"/>
<keyword evidence="3" id="KW-1185">Reference proteome</keyword>
<organism evidence="2 3">
    <name type="scientific">Aspergillus sydowii CBS 593.65</name>
    <dbReference type="NCBI Taxonomy" id="1036612"/>
    <lineage>
        <taxon>Eukaryota</taxon>
        <taxon>Fungi</taxon>
        <taxon>Dikarya</taxon>
        <taxon>Ascomycota</taxon>
        <taxon>Pezizomycotina</taxon>
        <taxon>Eurotiomycetes</taxon>
        <taxon>Eurotiomycetidae</taxon>
        <taxon>Eurotiales</taxon>
        <taxon>Aspergillaceae</taxon>
        <taxon>Aspergillus</taxon>
        <taxon>Aspergillus subgen. Nidulantes</taxon>
    </lineage>
</organism>
<dbReference type="GeneID" id="63761121"/>
<reference evidence="3" key="1">
    <citation type="journal article" date="2017" name="Genome Biol.">
        <title>Comparative genomics reveals high biological diversity and specific adaptations in the industrially and medically important fungal genus Aspergillus.</title>
        <authorList>
            <person name="de Vries R.P."/>
            <person name="Riley R."/>
            <person name="Wiebenga A."/>
            <person name="Aguilar-Osorio G."/>
            <person name="Amillis S."/>
            <person name="Uchima C.A."/>
            <person name="Anderluh G."/>
            <person name="Asadollahi M."/>
            <person name="Askin M."/>
            <person name="Barry K."/>
            <person name="Battaglia E."/>
            <person name="Bayram O."/>
            <person name="Benocci T."/>
            <person name="Braus-Stromeyer S.A."/>
            <person name="Caldana C."/>
            <person name="Canovas D."/>
            <person name="Cerqueira G.C."/>
            <person name="Chen F."/>
            <person name="Chen W."/>
            <person name="Choi C."/>
            <person name="Clum A."/>
            <person name="Dos Santos R.A."/>
            <person name="Damasio A.R."/>
            <person name="Diallinas G."/>
            <person name="Emri T."/>
            <person name="Fekete E."/>
            <person name="Flipphi M."/>
            <person name="Freyberg S."/>
            <person name="Gallo A."/>
            <person name="Gournas C."/>
            <person name="Habgood R."/>
            <person name="Hainaut M."/>
            <person name="Harispe M.L."/>
            <person name="Henrissat B."/>
            <person name="Hilden K.S."/>
            <person name="Hope R."/>
            <person name="Hossain A."/>
            <person name="Karabika E."/>
            <person name="Karaffa L."/>
            <person name="Karanyi Z."/>
            <person name="Krasevec N."/>
            <person name="Kuo A."/>
            <person name="Kusch H."/>
            <person name="LaButti K."/>
            <person name="Lagendijk E.L."/>
            <person name="Lapidus A."/>
            <person name="Levasseur A."/>
            <person name="Lindquist E."/>
            <person name="Lipzen A."/>
            <person name="Logrieco A.F."/>
            <person name="MacCabe A."/>
            <person name="Maekelae M.R."/>
            <person name="Malavazi I."/>
            <person name="Melin P."/>
            <person name="Meyer V."/>
            <person name="Mielnichuk N."/>
            <person name="Miskei M."/>
            <person name="Molnar A.P."/>
            <person name="Mule G."/>
            <person name="Ngan C.Y."/>
            <person name="Orejas M."/>
            <person name="Orosz E."/>
            <person name="Ouedraogo J.P."/>
            <person name="Overkamp K.M."/>
            <person name="Park H.-S."/>
            <person name="Perrone G."/>
            <person name="Piumi F."/>
            <person name="Punt P.J."/>
            <person name="Ram A.F."/>
            <person name="Ramon A."/>
            <person name="Rauscher S."/>
            <person name="Record E."/>
            <person name="Riano-Pachon D.M."/>
            <person name="Robert V."/>
            <person name="Roehrig J."/>
            <person name="Ruller R."/>
            <person name="Salamov A."/>
            <person name="Salih N.S."/>
            <person name="Samson R.A."/>
            <person name="Sandor E."/>
            <person name="Sanguinetti M."/>
            <person name="Schuetze T."/>
            <person name="Sepcic K."/>
            <person name="Shelest E."/>
            <person name="Sherlock G."/>
            <person name="Sophianopoulou V."/>
            <person name="Squina F.M."/>
            <person name="Sun H."/>
            <person name="Susca A."/>
            <person name="Todd R.B."/>
            <person name="Tsang A."/>
            <person name="Unkles S.E."/>
            <person name="van de Wiele N."/>
            <person name="van Rossen-Uffink D."/>
            <person name="Oliveira J.V."/>
            <person name="Vesth T.C."/>
            <person name="Visser J."/>
            <person name="Yu J.-H."/>
            <person name="Zhou M."/>
            <person name="Andersen M.R."/>
            <person name="Archer D.B."/>
            <person name="Baker S.E."/>
            <person name="Benoit I."/>
            <person name="Brakhage A.A."/>
            <person name="Braus G.H."/>
            <person name="Fischer R."/>
            <person name="Frisvad J.C."/>
            <person name="Goldman G.H."/>
            <person name="Houbraken J."/>
            <person name="Oakley B."/>
            <person name="Pocsi I."/>
            <person name="Scazzocchio C."/>
            <person name="Seiboth B."/>
            <person name="vanKuyk P.A."/>
            <person name="Wortman J."/>
            <person name="Dyer P.S."/>
            <person name="Grigoriev I.V."/>
        </authorList>
    </citation>
    <scope>NUCLEOTIDE SEQUENCE [LARGE SCALE GENOMIC DNA]</scope>
    <source>
        <strain evidence="3">CBS 593.65</strain>
    </source>
</reference>
<protein>
    <submittedName>
        <fullName evidence="2">Uncharacterized protein</fullName>
    </submittedName>
</protein>
<evidence type="ECO:0000313" key="3">
    <source>
        <dbReference type="Proteomes" id="UP000184356"/>
    </source>
</evidence>
<accession>A0A1L9TBS8</accession>
<dbReference type="VEuPathDB" id="FungiDB:ASPSYDRAFT_33049"/>
<name>A0A1L9TBS8_9EURO</name>
<dbReference type="RefSeq" id="XP_040700695.1">
    <property type="nucleotide sequence ID" value="XM_040845048.1"/>
</dbReference>
<feature type="signal peptide" evidence="1">
    <location>
        <begin position="1"/>
        <end position="23"/>
    </location>
</feature>
<evidence type="ECO:0000256" key="1">
    <source>
        <dbReference type="SAM" id="SignalP"/>
    </source>
</evidence>
<dbReference type="EMBL" id="KV878589">
    <property type="protein sequence ID" value="OJJ56889.1"/>
    <property type="molecule type" value="Genomic_DNA"/>
</dbReference>
<keyword evidence="1" id="KW-0732">Signal</keyword>
<feature type="chain" id="PRO_5012747399" evidence="1">
    <location>
        <begin position="24"/>
        <end position="112"/>
    </location>
</feature>
<gene>
    <name evidence="2" type="ORF">ASPSYDRAFT_33049</name>
</gene>
<evidence type="ECO:0000313" key="2">
    <source>
        <dbReference type="EMBL" id="OJJ56889.1"/>
    </source>
</evidence>
<dbReference type="Proteomes" id="UP000184356">
    <property type="component" value="Unassembled WGS sequence"/>
</dbReference>
<sequence length="112" mass="12013">MRVQTLTTLLLLPLATIVAGADGDPPGPGDRPSNGDQCANCESKKISALAAAAGLPMQRRYAHHYPSVLADNPHDIANYDRNWNGKVLPGAEDLSSNSELDILYWKGSLSTR</sequence>
<proteinExistence type="predicted"/>